<feature type="domain" description="Coatomer beta subunit C-terminal" evidence="11">
    <location>
        <begin position="162"/>
        <end position="301"/>
    </location>
</feature>
<evidence type="ECO:0000259" key="11">
    <source>
        <dbReference type="Pfam" id="PF07718"/>
    </source>
</evidence>
<dbReference type="OrthoDB" id="5829665at2759"/>
<dbReference type="Pfam" id="PF07718">
    <property type="entry name" value="Coatamer_beta_C"/>
    <property type="match status" value="1"/>
</dbReference>
<comment type="subcellular location">
    <subcellularLocation>
        <location evidence="2">Cytoplasmic vesicle</location>
        <location evidence="2">COPI-coated vesicle membrane</location>
        <topology evidence="2">Peripheral membrane protein</topology>
        <orientation evidence="2">Cytoplasmic side</orientation>
    </subcellularLocation>
    <subcellularLocation>
        <location evidence="1">Golgi apparatus membrane</location>
        <topology evidence="1">Peripheral membrane protein</topology>
        <orientation evidence="1">Cytoplasmic side</orientation>
    </subcellularLocation>
</comment>
<evidence type="ECO:0000256" key="2">
    <source>
        <dbReference type="ARBA" id="ARBA00004347"/>
    </source>
</evidence>
<proteinExistence type="predicted"/>
<comment type="caution">
    <text evidence="13">The sequence shown here is derived from an EMBL/GenBank/DDBJ whole genome shotgun (WGS) entry which is preliminary data.</text>
</comment>
<name>A0A2A2J6Q3_9BILA</name>
<evidence type="ECO:0000256" key="6">
    <source>
        <dbReference type="ARBA" id="ARBA00022892"/>
    </source>
</evidence>
<dbReference type="GO" id="GO:0000139">
    <property type="term" value="C:Golgi membrane"/>
    <property type="evidence" value="ECO:0007669"/>
    <property type="project" value="UniProtKB-SubCell"/>
</dbReference>
<dbReference type="Proteomes" id="UP000218231">
    <property type="component" value="Unassembled WGS sequence"/>
</dbReference>
<dbReference type="AlphaFoldDB" id="A0A2A2J6Q3"/>
<dbReference type="InterPro" id="IPR016460">
    <property type="entry name" value="COPB1"/>
</dbReference>
<evidence type="ECO:0000313" key="13">
    <source>
        <dbReference type="EMBL" id="PAV57295.1"/>
    </source>
</evidence>
<keyword evidence="8" id="KW-0333">Golgi apparatus</keyword>
<evidence type="ECO:0000256" key="10">
    <source>
        <dbReference type="ARBA" id="ARBA00023329"/>
    </source>
</evidence>
<reference evidence="13 14" key="1">
    <citation type="journal article" date="2017" name="Curr. Biol.">
        <title>Genome architecture and evolution of a unichromosomal asexual nematode.</title>
        <authorList>
            <person name="Fradin H."/>
            <person name="Zegar C."/>
            <person name="Gutwein M."/>
            <person name="Lucas J."/>
            <person name="Kovtun M."/>
            <person name="Corcoran D."/>
            <person name="Baugh L.R."/>
            <person name="Kiontke K."/>
            <person name="Gunsalus K."/>
            <person name="Fitch D.H."/>
            <person name="Piano F."/>
        </authorList>
    </citation>
    <scope>NUCLEOTIDE SEQUENCE [LARGE SCALE GENOMIC DNA]</scope>
    <source>
        <strain evidence="13">PF1309</strain>
    </source>
</reference>
<keyword evidence="6" id="KW-0931">ER-Golgi transport</keyword>
<dbReference type="Pfam" id="PF14806">
    <property type="entry name" value="Coatomer_b_Cpla"/>
    <property type="match status" value="1"/>
</dbReference>
<keyword evidence="10" id="KW-0968">Cytoplasmic vesicle</keyword>
<sequence>MRQTRQLVTADGTYAAQSAISSGPKSTVAEKPPLRRFLLDGDFFLGASLATILVKMSAQFTILNTVGAKDNSERANRFRAEAMFILASIISLGKSGLAKNNVTEDDLDRMGTMIKVLALNMPNAREILLDECKKSLELMLANQKMDRLEDSASSKKKNTIDVDKTICYSQLAARTDASTGENLFDLSLSQALGTAPKSHKFDFSSSKLGKVIQLTGFSDPVYAEAYVNVNQYDIVLDVLIVNQTADTLQNISLELSTVGDLKLVDKPMPITLAPADFTNIKATVKVASTENGVIFSTISYDVKGSTSDRNCVYLQDIKIDIMDYIVPGSATDAEFRKMWSDFEWENKLNVTTQITDLREFIRHLSAVTNMKVLTGDAAIEGDCGFLAANMCAHSIFGEDALANVSIEKAVPMDDSSPILGNIRIRAKSQGMCLTLGDKISTAMRNLKSAQSSAQSLTSSVA</sequence>
<gene>
    <name evidence="13" type="ORF">WR25_25672</name>
</gene>
<protein>
    <recommendedName>
        <fullName evidence="15">Coatomer subunit beta</fullName>
    </recommendedName>
</protein>
<dbReference type="InterPro" id="IPR011710">
    <property type="entry name" value="Coatomer_bsu_C"/>
</dbReference>
<dbReference type="EMBL" id="LIAE01010646">
    <property type="protein sequence ID" value="PAV57295.1"/>
    <property type="molecule type" value="Genomic_DNA"/>
</dbReference>
<dbReference type="GO" id="GO:0006886">
    <property type="term" value="P:intracellular protein transport"/>
    <property type="evidence" value="ECO:0007669"/>
    <property type="project" value="InterPro"/>
</dbReference>
<evidence type="ECO:0000256" key="5">
    <source>
        <dbReference type="ARBA" id="ARBA00022737"/>
    </source>
</evidence>
<keyword evidence="7" id="KW-0653">Protein transport</keyword>
<dbReference type="GO" id="GO:0006891">
    <property type="term" value="P:intra-Golgi vesicle-mediated transport"/>
    <property type="evidence" value="ECO:0007669"/>
    <property type="project" value="TreeGrafter"/>
</dbReference>
<accession>A0A2A2J6Q3</accession>
<keyword evidence="9" id="KW-0472">Membrane</keyword>
<evidence type="ECO:0000256" key="8">
    <source>
        <dbReference type="ARBA" id="ARBA00023034"/>
    </source>
</evidence>
<evidence type="ECO:0000256" key="7">
    <source>
        <dbReference type="ARBA" id="ARBA00022927"/>
    </source>
</evidence>
<dbReference type="GO" id="GO:0006888">
    <property type="term" value="P:endoplasmic reticulum to Golgi vesicle-mediated transport"/>
    <property type="evidence" value="ECO:0007669"/>
    <property type="project" value="TreeGrafter"/>
</dbReference>
<keyword evidence="3" id="KW-0813">Transport</keyword>
<keyword evidence="4" id="KW-0963">Cytoplasm</keyword>
<dbReference type="PANTHER" id="PTHR10635:SF0">
    <property type="entry name" value="COATOMER SUBUNIT BETA"/>
    <property type="match status" value="1"/>
</dbReference>
<evidence type="ECO:0000256" key="9">
    <source>
        <dbReference type="ARBA" id="ARBA00023136"/>
    </source>
</evidence>
<evidence type="ECO:0000313" key="14">
    <source>
        <dbReference type="Proteomes" id="UP000218231"/>
    </source>
</evidence>
<evidence type="ECO:0000256" key="1">
    <source>
        <dbReference type="ARBA" id="ARBA00004255"/>
    </source>
</evidence>
<dbReference type="PANTHER" id="PTHR10635">
    <property type="entry name" value="COATOMER SUBUNIT BETA"/>
    <property type="match status" value="1"/>
</dbReference>
<dbReference type="GO" id="GO:0005198">
    <property type="term" value="F:structural molecule activity"/>
    <property type="evidence" value="ECO:0007669"/>
    <property type="project" value="InterPro"/>
</dbReference>
<evidence type="ECO:0000256" key="3">
    <source>
        <dbReference type="ARBA" id="ARBA00022448"/>
    </source>
</evidence>
<dbReference type="InterPro" id="IPR029446">
    <property type="entry name" value="COPB1_appendage_platform_dom"/>
</dbReference>
<dbReference type="GO" id="GO:0030126">
    <property type="term" value="C:COPI vesicle coat"/>
    <property type="evidence" value="ECO:0007669"/>
    <property type="project" value="InterPro"/>
</dbReference>
<evidence type="ECO:0000259" key="12">
    <source>
        <dbReference type="Pfam" id="PF14806"/>
    </source>
</evidence>
<keyword evidence="14" id="KW-1185">Reference proteome</keyword>
<dbReference type="STRING" id="2018661.A0A2A2J6Q3"/>
<keyword evidence="5" id="KW-0677">Repeat</keyword>
<organism evidence="13 14">
    <name type="scientific">Diploscapter pachys</name>
    <dbReference type="NCBI Taxonomy" id="2018661"/>
    <lineage>
        <taxon>Eukaryota</taxon>
        <taxon>Metazoa</taxon>
        <taxon>Ecdysozoa</taxon>
        <taxon>Nematoda</taxon>
        <taxon>Chromadorea</taxon>
        <taxon>Rhabditida</taxon>
        <taxon>Rhabditina</taxon>
        <taxon>Rhabditomorpha</taxon>
        <taxon>Rhabditoidea</taxon>
        <taxon>Rhabditidae</taxon>
        <taxon>Diploscapter</taxon>
    </lineage>
</organism>
<evidence type="ECO:0000256" key="4">
    <source>
        <dbReference type="ARBA" id="ARBA00022490"/>
    </source>
</evidence>
<feature type="domain" description="Coatomer beta subunit appendage platform" evidence="12">
    <location>
        <begin position="308"/>
        <end position="439"/>
    </location>
</feature>
<evidence type="ECO:0008006" key="15">
    <source>
        <dbReference type="Google" id="ProtNLM"/>
    </source>
</evidence>